<gene>
    <name evidence="1" type="ORF">HELGO_WM18726</name>
</gene>
<sequence length="57" mass="6844">MLSFFVERSITINLVGIMKIDFMSKNNLGQLVLILVRIIEKREDFINERNELTLYRR</sequence>
<reference evidence="1" key="1">
    <citation type="submission" date="2020-01" db="EMBL/GenBank/DDBJ databases">
        <authorList>
            <person name="Meier V. D."/>
            <person name="Meier V D."/>
        </authorList>
    </citation>
    <scope>NUCLEOTIDE SEQUENCE</scope>
    <source>
        <strain evidence="1">HLG_WM_MAG_02</strain>
    </source>
</reference>
<evidence type="ECO:0000313" key="1">
    <source>
        <dbReference type="EMBL" id="CAA6819234.1"/>
    </source>
</evidence>
<accession>A0A6S6TIS8</accession>
<proteinExistence type="predicted"/>
<protein>
    <submittedName>
        <fullName evidence="1">Uncharacterized protein</fullName>
    </submittedName>
</protein>
<organism evidence="1">
    <name type="scientific">uncultured Sulfurovum sp</name>
    <dbReference type="NCBI Taxonomy" id="269237"/>
    <lineage>
        <taxon>Bacteria</taxon>
        <taxon>Pseudomonadati</taxon>
        <taxon>Campylobacterota</taxon>
        <taxon>Epsilonproteobacteria</taxon>
        <taxon>Campylobacterales</taxon>
        <taxon>Sulfurovaceae</taxon>
        <taxon>Sulfurovum</taxon>
        <taxon>environmental samples</taxon>
    </lineage>
</organism>
<dbReference type="AlphaFoldDB" id="A0A6S6TIS8"/>
<name>A0A6S6TIS8_9BACT</name>
<dbReference type="EMBL" id="CACVAZ010000120">
    <property type="protein sequence ID" value="CAA6819234.1"/>
    <property type="molecule type" value="Genomic_DNA"/>
</dbReference>